<dbReference type="SUPFAM" id="SSF49329">
    <property type="entry name" value="Cu,Zn superoxide dismutase-like"/>
    <property type="match status" value="1"/>
</dbReference>
<dbReference type="InterPro" id="IPR036423">
    <property type="entry name" value="SOD-like_Cu/Zn_dom_sf"/>
</dbReference>
<protein>
    <submittedName>
        <fullName evidence="2">Uncharacterized protein</fullName>
    </submittedName>
</protein>
<dbReference type="GO" id="GO:0006801">
    <property type="term" value="P:superoxide metabolic process"/>
    <property type="evidence" value="ECO:0007669"/>
    <property type="project" value="InterPro"/>
</dbReference>
<keyword evidence="3" id="KW-1185">Reference proteome</keyword>
<dbReference type="AlphaFoldDB" id="A0A1I5A829"/>
<sequence length="463" mass="51547">MKNFKLFLGGIAVFAMLFTSCSKEETPVIDNGGEKATLSFGALLNDLVTTSRQQADLGIPVCVDDAPAYVEVILTGDENVGTEEDPLVIDVNPTPIQENGEDVWFTQESGDLELTPGSYTLTYFAVFNAEGDMIWLAPTTDGDLADFVDNPLPLDINLGAGVKKYVDVEVLCFDDRLVNEYGYLFFDIIGKEAIEFCIFGNFCPPSGRHYPAAFSVDVWVWEDGEKGTQLYDDLSNTVELNDDGDWAGTPLCMALPDTSGDDEYYYEITLLSSDAYGDVIEEIIRVGTITDTEVKSFFDGEDSLDYWHFREGCETGDEPPIFQDPREDAKHYKACLYPENGSEVFGFAYFKLEDNMLRATVMATNLEKGQHKTHPQHIHEGDNCDDSGLPIFDLDEQNGEWPRAHSMWGWLNYNRVFTLSDPELAALGQLQDRTINIHGMTVDGEYVPGIPVACGAIDLHEFD</sequence>
<reference evidence="2 3" key="1">
    <citation type="submission" date="2016-10" db="EMBL/GenBank/DDBJ databases">
        <authorList>
            <person name="de Groot N.N."/>
        </authorList>
    </citation>
    <scope>NUCLEOTIDE SEQUENCE [LARGE SCALE GENOMIC DNA]</scope>
    <source>
        <strain evidence="2 3">DSM 17794</strain>
    </source>
</reference>
<proteinExistence type="inferred from homology"/>
<name>A0A1I5A829_9FLAO</name>
<evidence type="ECO:0000313" key="3">
    <source>
        <dbReference type="Proteomes" id="UP000199153"/>
    </source>
</evidence>
<evidence type="ECO:0000256" key="1">
    <source>
        <dbReference type="ARBA" id="ARBA00010457"/>
    </source>
</evidence>
<organism evidence="2 3">
    <name type="scientific">Salegentibacter flavus</name>
    <dbReference type="NCBI Taxonomy" id="287099"/>
    <lineage>
        <taxon>Bacteria</taxon>
        <taxon>Pseudomonadati</taxon>
        <taxon>Bacteroidota</taxon>
        <taxon>Flavobacteriia</taxon>
        <taxon>Flavobacteriales</taxon>
        <taxon>Flavobacteriaceae</taxon>
        <taxon>Salegentibacter</taxon>
    </lineage>
</organism>
<dbReference type="RefSeq" id="WP_093408408.1">
    <property type="nucleotide sequence ID" value="NZ_FOVL01000009.1"/>
</dbReference>
<dbReference type="Proteomes" id="UP000199153">
    <property type="component" value="Unassembled WGS sequence"/>
</dbReference>
<comment type="similarity">
    <text evidence="1">Belongs to the Cu-Zn superoxide dismutase family.</text>
</comment>
<gene>
    <name evidence="2" type="ORF">SAMN05660413_01736</name>
</gene>
<dbReference type="GO" id="GO:0046872">
    <property type="term" value="F:metal ion binding"/>
    <property type="evidence" value="ECO:0007669"/>
    <property type="project" value="InterPro"/>
</dbReference>
<dbReference type="PROSITE" id="PS51257">
    <property type="entry name" value="PROKAR_LIPOPROTEIN"/>
    <property type="match status" value="1"/>
</dbReference>
<accession>A0A1I5A829</accession>
<dbReference type="EMBL" id="FOVL01000009">
    <property type="protein sequence ID" value="SFN58731.1"/>
    <property type="molecule type" value="Genomic_DNA"/>
</dbReference>
<evidence type="ECO:0000313" key="2">
    <source>
        <dbReference type="EMBL" id="SFN58731.1"/>
    </source>
</evidence>
<dbReference type="OrthoDB" id="972683at2"/>
<dbReference type="STRING" id="287099.SAMN05660413_01736"/>